<evidence type="ECO:0000259" key="2">
    <source>
        <dbReference type="Pfam" id="PF07589"/>
    </source>
</evidence>
<protein>
    <submittedName>
        <fullName evidence="4">PEP-CTERM sorting domain-containing protein</fullName>
    </submittedName>
</protein>
<dbReference type="RefSeq" id="WP_137316676.1">
    <property type="nucleotide sequence ID" value="NZ_CP040017.1"/>
</dbReference>
<evidence type="ECO:0000313" key="4">
    <source>
        <dbReference type="EMBL" id="QCP13898.1"/>
    </source>
</evidence>
<evidence type="ECO:0000256" key="1">
    <source>
        <dbReference type="SAM" id="SignalP"/>
    </source>
</evidence>
<reference evidence="3 6" key="2">
    <citation type="submission" date="2020-08" db="EMBL/GenBank/DDBJ databases">
        <title>Genomic Encyclopedia of Type Strains, Phase III (KMG-III): the genomes of soil and plant-associated and newly described type strains.</title>
        <authorList>
            <person name="Whitman W."/>
        </authorList>
    </citation>
    <scope>NUCLEOTIDE SEQUENCE [LARGE SCALE GENOMIC DNA]</scope>
    <source>
        <strain evidence="3 6">CECT 7753</strain>
    </source>
</reference>
<keyword evidence="1" id="KW-0732">Signal</keyword>
<organism evidence="3 6">
    <name type="scientific">Pseudoduganella umbonata</name>
    <dbReference type="NCBI Taxonomy" id="864828"/>
    <lineage>
        <taxon>Bacteria</taxon>
        <taxon>Pseudomonadati</taxon>
        <taxon>Pseudomonadota</taxon>
        <taxon>Betaproteobacteria</taxon>
        <taxon>Burkholderiales</taxon>
        <taxon>Oxalobacteraceae</taxon>
        <taxon>Telluria group</taxon>
        <taxon>Pseudoduganella</taxon>
    </lineage>
</organism>
<name>A0A4P8HY73_9BURK</name>
<dbReference type="Proteomes" id="UP000298763">
    <property type="component" value="Chromosome"/>
</dbReference>
<dbReference type="EMBL" id="JACHXS010000008">
    <property type="protein sequence ID" value="MBB3223168.1"/>
    <property type="molecule type" value="Genomic_DNA"/>
</dbReference>
<evidence type="ECO:0000313" key="3">
    <source>
        <dbReference type="EMBL" id="MBB3223168.1"/>
    </source>
</evidence>
<proteinExistence type="predicted"/>
<keyword evidence="5" id="KW-1185">Reference proteome</keyword>
<dbReference type="InterPro" id="IPR013424">
    <property type="entry name" value="Ice-binding_C"/>
</dbReference>
<dbReference type="Proteomes" id="UP000584325">
    <property type="component" value="Unassembled WGS sequence"/>
</dbReference>
<dbReference type="EMBL" id="CP040017">
    <property type="protein sequence ID" value="QCP13898.1"/>
    <property type="molecule type" value="Genomic_DNA"/>
</dbReference>
<accession>A0A4P8HY73</accession>
<feature type="signal peptide" evidence="1">
    <location>
        <begin position="1"/>
        <end position="20"/>
    </location>
</feature>
<dbReference type="Pfam" id="PF07589">
    <property type="entry name" value="PEP-CTERM"/>
    <property type="match status" value="1"/>
</dbReference>
<dbReference type="OrthoDB" id="8778965at2"/>
<feature type="domain" description="Ice-binding protein C-terminal" evidence="2">
    <location>
        <begin position="139"/>
        <end position="163"/>
    </location>
</feature>
<gene>
    <name evidence="4" type="ORF">FCL38_28335</name>
    <name evidence="3" type="ORF">FHS02_004011</name>
</gene>
<sequence length="167" mass="17225">MKLKFAVASMLTIASMGAFAADQNLVLDANGTQSFIGTGSLLDGGSDVLTFTGVPAGLYEVLVTFSGQYLKFDSAGTTLNGSNLGVWTQTQDLGEGKFKQTVSFGYVNSTTAAPFALNLAGVVTNAAKANYSGEISVSAVPEPTTYGMLLGGLGIMGFLARRKSKQA</sequence>
<dbReference type="NCBIfam" id="NF038126">
    <property type="entry name" value="PEP_CTERM_FxDxF"/>
    <property type="match status" value="1"/>
</dbReference>
<dbReference type="AlphaFoldDB" id="A0A4P8HY73"/>
<evidence type="ECO:0000313" key="5">
    <source>
        <dbReference type="Proteomes" id="UP000298763"/>
    </source>
</evidence>
<dbReference type="NCBIfam" id="TIGR02595">
    <property type="entry name" value="PEP_CTERM"/>
    <property type="match status" value="1"/>
</dbReference>
<evidence type="ECO:0000313" key="6">
    <source>
        <dbReference type="Proteomes" id="UP000584325"/>
    </source>
</evidence>
<reference evidence="4 5" key="1">
    <citation type="submission" date="2019-05" db="EMBL/GenBank/DDBJ databases">
        <title>Draft Genome Sequences of Six Type Strains of the Genus Massilia.</title>
        <authorList>
            <person name="Miess H."/>
            <person name="Frediansyhah A."/>
            <person name="Gross H."/>
        </authorList>
    </citation>
    <scope>NUCLEOTIDE SEQUENCE [LARGE SCALE GENOMIC DNA]</scope>
    <source>
        <strain evidence="4 5">DSMZ 26121</strain>
    </source>
</reference>
<feature type="chain" id="PRO_5044607644" evidence="1">
    <location>
        <begin position="21"/>
        <end position="167"/>
    </location>
</feature>